<dbReference type="InterPro" id="IPR001461">
    <property type="entry name" value="Aspartic_peptidase_A1"/>
</dbReference>
<dbReference type="OrthoDB" id="771136at2759"/>
<dbReference type="PANTHER" id="PTHR47966">
    <property type="entry name" value="BETA-SITE APP-CLEAVING ENZYME, ISOFORM A-RELATED"/>
    <property type="match status" value="1"/>
</dbReference>
<evidence type="ECO:0000259" key="5">
    <source>
        <dbReference type="PROSITE" id="PS51767"/>
    </source>
</evidence>
<keyword evidence="7" id="KW-1185">Reference proteome</keyword>
<dbReference type="RefSeq" id="XP_013433265.1">
    <property type="nucleotide sequence ID" value="XM_013577811.1"/>
</dbReference>
<dbReference type="Pfam" id="PF00026">
    <property type="entry name" value="Asp"/>
    <property type="match status" value="1"/>
</dbReference>
<feature type="domain" description="Peptidase A1" evidence="5">
    <location>
        <begin position="1"/>
        <end position="213"/>
    </location>
</feature>
<dbReference type="GO" id="GO:0004190">
    <property type="term" value="F:aspartic-type endopeptidase activity"/>
    <property type="evidence" value="ECO:0007669"/>
    <property type="project" value="UniProtKB-KW"/>
</dbReference>
<dbReference type="Proteomes" id="UP000030754">
    <property type="component" value="Unassembled WGS sequence"/>
</dbReference>
<name>U6MNZ9_9EIME</name>
<dbReference type="VEuPathDB" id="ToxoDB:ENH_00081350"/>
<keyword evidence="4" id="KW-0378">Hydrolase</keyword>
<dbReference type="AlphaFoldDB" id="U6MNZ9"/>
<sequence>MASRGFIREPVFSMALPADLFSEGEITFGGFNSHHFYPEAEIAWFPLISQSRWELGLWDVRVDEASLGLCSPQAPCGAVVDSGTAGVGVSGELAEQLLNRIGAFSLCNSTDKSEMKRLSFLLAPFPGEDPTEFALDPPDYFDASRSRGPSPDCPVAFTPLQLPPGQGHTFVRPRRSARCRHFNSFSALQVLGNVFLRKLYAVFDLGRARIGEPLLTDSSHSNSEKCHFRICKTPQHAATPARLPGSTAPLRPHCKQRNSFCLNALQVVKLRQTKIKDFPFCTRLNRVADALWPSASYSTHQNFHPQRSTENPKLILGSLGDALKTLIKRRDQLKKLLAIGKRPATGWQLEAAGLLVVPDASRLCSYCQSNQQQTDGRNKL</sequence>
<accession>U6MNZ9</accession>
<protein>
    <submittedName>
        <fullName evidence="6">Eukaryotic aspartyl protease, putative</fullName>
    </submittedName>
</protein>
<dbReference type="PANTHER" id="PTHR47966:SF51">
    <property type="entry name" value="BETA-SITE APP-CLEAVING ENZYME, ISOFORM A-RELATED"/>
    <property type="match status" value="1"/>
</dbReference>
<dbReference type="InterPro" id="IPR021109">
    <property type="entry name" value="Peptidase_aspartic_dom_sf"/>
</dbReference>
<keyword evidence="2 6" id="KW-0645">Protease</keyword>
<proteinExistence type="inferred from homology"/>
<dbReference type="PROSITE" id="PS51767">
    <property type="entry name" value="PEPTIDASE_A1"/>
    <property type="match status" value="1"/>
</dbReference>
<dbReference type="InterPro" id="IPR033121">
    <property type="entry name" value="PEPTIDASE_A1"/>
</dbReference>
<dbReference type="PRINTS" id="PR00792">
    <property type="entry name" value="PEPSIN"/>
</dbReference>
<reference evidence="6" key="1">
    <citation type="submission" date="2013-10" db="EMBL/GenBank/DDBJ databases">
        <title>Genomic analysis of the causative agents of coccidiosis in chickens.</title>
        <authorList>
            <person name="Reid A.J."/>
            <person name="Blake D."/>
            <person name="Billington K."/>
            <person name="Browne H."/>
            <person name="Dunn M."/>
            <person name="Hung S."/>
            <person name="Kawahara F."/>
            <person name="Miranda-Saavedra D."/>
            <person name="Mourier T."/>
            <person name="Nagra H."/>
            <person name="Otto T.D."/>
            <person name="Rawlings N."/>
            <person name="Sanchez A."/>
            <person name="Sanders M."/>
            <person name="Subramaniam C."/>
            <person name="Tay Y."/>
            <person name="Dear P."/>
            <person name="Doerig C."/>
            <person name="Gruber A."/>
            <person name="Parkinson J."/>
            <person name="Shirley M."/>
            <person name="Wan K.L."/>
            <person name="Berriman M."/>
            <person name="Tomley F."/>
            <person name="Pain A."/>
        </authorList>
    </citation>
    <scope>NUCLEOTIDE SEQUENCE [LARGE SCALE GENOMIC DNA]</scope>
    <source>
        <strain evidence="6">Houghton</strain>
    </source>
</reference>
<dbReference type="Gene3D" id="2.40.70.10">
    <property type="entry name" value="Acid Proteases"/>
    <property type="match status" value="1"/>
</dbReference>
<evidence type="ECO:0000256" key="2">
    <source>
        <dbReference type="ARBA" id="ARBA00022670"/>
    </source>
</evidence>
<dbReference type="GeneID" id="25478264"/>
<evidence type="ECO:0000256" key="4">
    <source>
        <dbReference type="ARBA" id="ARBA00022801"/>
    </source>
</evidence>
<keyword evidence="3" id="KW-0064">Aspartyl protease</keyword>
<evidence type="ECO:0000256" key="1">
    <source>
        <dbReference type="ARBA" id="ARBA00007447"/>
    </source>
</evidence>
<organism evidence="6 7">
    <name type="scientific">Eimeria necatrix</name>
    <dbReference type="NCBI Taxonomy" id="51315"/>
    <lineage>
        <taxon>Eukaryota</taxon>
        <taxon>Sar</taxon>
        <taxon>Alveolata</taxon>
        <taxon>Apicomplexa</taxon>
        <taxon>Conoidasida</taxon>
        <taxon>Coccidia</taxon>
        <taxon>Eucoccidiorida</taxon>
        <taxon>Eimeriorina</taxon>
        <taxon>Eimeriidae</taxon>
        <taxon>Eimeria</taxon>
    </lineage>
</organism>
<evidence type="ECO:0000313" key="6">
    <source>
        <dbReference type="EMBL" id="CDJ64798.1"/>
    </source>
</evidence>
<evidence type="ECO:0000313" key="7">
    <source>
        <dbReference type="Proteomes" id="UP000030754"/>
    </source>
</evidence>
<dbReference type="SUPFAM" id="SSF50630">
    <property type="entry name" value="Acid proteases"/>
    <property type="match status" value="1"/>
</dbReference>
<dbReference type="GO" id="GO:0006508">
    <property type="term" value="P:proteolysis"/>
    <property type="evidence" value="ECO:0007669"/>
    <property type="project" value="UniProtKB-KW"/>
</dbReference>
<comment type="similarity">
    <text evidence="1">Belongs to the peptidase A1 family.</text>
</comment>
<evidence type="ECO:0000256" key="3">
    <source>
        <dbReference type="ARBA" id="ARBA00022750"/>
    </source>
</evidence>
<gene>
    <name evidence="6" type="ORF">ENH_00081350</name>
</gene>
<reference evidence="6" key="2">
    <citation type="submission" date="2013-10" db="EMBL/GenBank/DDBJ databases">
        <authorList>
            <person name="Aslett M."/>
        </authorList>
    </citation>
    <scope>NUCLEOTIDE SEQUENCE [LARGE SCALE GENOMIC DNA]</scope>
    <source>
        <strain evidence="6">Houghton</strain>
    </source>
</reference>
<dbReference type="EMBL" id="HG723015">
    <property type="protein sequence ID" value="CDJ64798.1"/>
    <property type="molecule type" value="Genomic_DNA"/>
</dbReference>